<dbReference type="GO" id="GO:0016829">
    <property type="term" value="F:lyase activity"/>
    <property type="evidence" value="ECO:0007669"/>
    <property type="project" value="UniProtKB-KW"/>
</dbReference>
<feature type="compositionally biased region" description="Low complexity" evidence="2">
    <location>
        <begin position="158"/>
        <end position="179"/>
    </location>
</feature>
<feature type="region of interest" description="Disordered" evidence="2">
    <location>
        <begin position="78"/>
        <end position="103"/>
    </location>
</feature>
<reference evidence="3 4" key="1">
    <citation type="submission" date="2024-10" db="EMBL/GenBank/DDBJ databases">
        <title>Updated reference genomes for cyclostephanoid diatoms.</title>
        <authorList>
            <person name="Roberts W.R."/>
            <person name="Alverson A.J."/>
        </authorList>
    </citation>
    <scope>NUCLEOTIDE SEQUENCE [LARGE SCALE GENOMIC DNA]</scope>
    <source>
        <strain evidence="3 4">AJA232-27</strain>
    </source>
</reference>
<gene>
    <name evidence="3" type="ORF">ACHAWU_000250</name>
</gene>
<dbReference type="EMBL" id="JALLBG020000156">
    <property type="protein sequence ID" value="KAL3761155.1"/>
    <property type="molecule type" value="Genomic_DNA"/>
</dbReference>
<proteinExistence type="predicted"/>
<feature type="region of interest" description="Disordered" evidence="2">
    <location>
        <begin position="366"/>
        <end position="400"/>
    </location>
</feature>
<evidence type="ECO:0000256" key="2">
    <source>
        <dbReference type="SAM" id="MobiDB-lite"/>
    </source>
</evidence>
<dbReference type="PANTHER" id="PTHR43715:SF1">
    <property type="entry name" value="GDP-MANNOSE 4,6 DEHYDRATASE"/>
    <property type="match status" value="1"/>
</dbReference>
<dbReference type="SUPFAM" id="SSF51735">
    <property type="entry name" value="NAD(P)-binding Rossmann-fold domains"/>
    <property type="match status" value="1"/>
</dbReference>
<dbReference type="Gene3D" id="3.40.50.720">
    <property type="entry name" value="NAD(P)-binding Rossmann-like Domain"/>
    <property type="match status" value="2"/>
</dbReference>
<name>A0ABD3MAM0_9STRA</name>
<sequence>MWKKRPQEKNDDGGDSSQQTNSSTRRVSSSSSSSTPLPLSYHLDTTATSRYEIGHGSSDYSGYLSSMNGIVDRGIPSPSSAAAAGAATTGSGLDSPGSEGLHHRKSHYHTVQQAAAAMMLTNNMSNVATTTTTTGASSSSSVNHDLLHPLLAQRSTYNNNNNNNNVGRNNIGRSNNNNINHHHHHHHHGLLRRLRGNRQAAATSTASVSSSSSAWKKLAKCAFVSSLFGYVLFLYLAQNHYRKKGVMPFGKYYVDQQQRLPGQYYYDKGEAAQQQHSQPSLNNWNDRIPAQQPADQLFTREDQSTAATTMKDAPLARPLGDMHDYIFQSALAAAGQNSPKQHSASTSSLTGQRFIEWSTNSLQHARTVVDQRRKNRRQRTIPPAKVQQQSNGSGGGGIPLWYELHHSSEETILSLQSRWNDASDDISSDTATAVSAIDPAMLCGVHAQRAAKHHPKNYQFPNMHRRPLGPQSRVLITGILSPLGLHLTIALHRQCGVVNFLGLDSMFPNDPFSRLEYQERLAVLMEELGKAVELHVPFLGLESKQSSDDDDDDGRIHERLARDATLVELRDNTMHGKNDTNYSFFVGNDGTADRSSSAARQYYALPFVKYGIHLTPGTARDGSGPLNAVLDYRPTHIVHLAGTQSDSLLNSNYHGEESDDDVSPRGNAVFRNKDEEEDDILIESISSRPHLYDLRMGTVGMEQLLSAAVAQMMLPPTTVGPSVDTTTTALSERDLERMTKPHIVYASSYDALTFRDTAVRLQQGEKKKEEVEYDNLGSTTLPQPKRPTRGLHGVSRLIDEVISSSYHSLYNIPSIGLRFDAIYGPRGFGVSSASVPIFHADTIKRRGVSADVELAESAVRNMYRKWMDAVNAKAEQDKAREEEEDGEGDGRSEQEVEDRRLEEARHVNLLEETGWIRSAHDRRDFVFVEDSVGAIIAAMQYRSLNNSPITFNIGSGEMSNLASLADEIQELAMLGGKHDRKMSISKNVIDVEQSSAARAASVSSNDYLRWAAKTSLKDGAAKLLAWHLDRAMPFFRAASSDADVDYSNSQTQKAAVGDFIPTPFDGETILSRRQISPCTSDDPTCFREPHTSYPCSSECSTQSCVPSVFDGVMKITHEVTEDCDVVLYTIALGYDVQNLELETEYSDGEDQMKWWETTVCTLAFVPSESTLIKKVIGQVPPEKLLERGLTPESSLAAKVNSLNGYLAHRGWVLILVDGTTKPMSAEDMFVPKLSPARLFHSSVRKAMFVDENFNHTPYPEDAQFLASETSRGVLPQRTITGPDAKGHKTKYKLPEEPQRRAVLLVSPMRNIPDAESDQMPLNEITISMMKDTGLNPDEIGEPDEIRIQREYYERARSLINSMDHRSLDPIARNKLEIKVFIRSKWVIHHLKLEEGHQLRCEWYREHIRWGTHLDQLSFAYVMAKRELTRKVIMRLPLTAETDEEDSILQQIIRMKSDAHEWHPIFSDEGAASALHHTEISPEAIPINLQDLPDNEVSAVTPDLTYTDVGSTFYVRIMSDDQMLESRRRWTKARDAHRKYVKKMKEIERREAEAAKH</sequence>
<feature type="compositionally biased region" description="Basic and acidic residues" evidence="2">
    <location>
        <begin position="1"/>
        <end position="12"/>
    </location>
</feature>
<evidence type="ECO:0000256" key="1">
    <source>
        <dbReference type="ARBA" id="ARBA00023239"/>
    </source>
</evidence>
<dbReference type="PANTHER" id="PTHR43715">
    <property type="entry name" value="GDP-MANNOSE 4,6-DEHYDRATASE"/>
    <property type="match status" value="1"/>
</dbReference>
<protein>
    <submittedName>
        <fullName evidence="3">Uncharacterized protein</fullName>
    </submittedName>
</protein>
<dbReference type="InterPro" id="IPR006368">
    <property type="entry name" value="GDP_Man_deHydtase"/>
</dbReference>
<keyword evidence="1" id="KW-0456">Lyase</keyword>
<feature type="region of interest" description="Disordered" evidence="2">
    <location>
        <begin position="1"/>
        <end position="41"/>
    </location>
</feature>
<dbReference type="InterPro" id="IPR036291">
    <property type="entry name" value="NAD(P)-bd_dom_sf"/>
</dbReference>
<keyword evidence="4" id="KW-1185">Reference proteome</keyword>
<accession>A0ABD3MAM0</accession>
<evidence type="ECO:0000313" key="3">
    <source>
        <dbReference type="EMBL" id="KAL3761155.1"/>
    </source>
</evidence>
<feature type="compositionally biased region" description="Low complexity" evidence="2">
    <location>
        <begin position="16"/>
        <end position="40"/>
    </location>
</feature>
<feature type="compositionally biased region" description="Low complexity" evidence="2">
    <location>
        <begin position="79"/>
        <end position="92"/>
    </location>
</feature>
<feature type="compositionally biased region" description="Low complexity" evidence="2">
    <location>
        <begin position="197"/>
        <end position="207"/>
    </location>
</feature>
<feature type="region of interest" description="Disordered" evidence="2">
    <location>
        <begin position="155"/>
        <end position="207"/>
    </location>
</feature>
<feature type="region of interest" description="Disordered" evidence="2">
    <location>
        <begin position="874"/>
        <end position="900"/>
    </location>
</feature>
<dbReference type="Proteomes" id="UP001530293">
    <property type="component" value="Unassembled WGS sequence"/>
</dbReference>
<evidence type="ECO:0000313" key="4">
    <source>
        <dbReference type="Proteomes" id="UP001530293"/>
    </source>
</evidence>
<organism evidence="3 4">
    <name type="scientific">Discostella pseudostelligera</name>
    <dbReference type="NCBI Taxonomy" id="259834"/>
    <lineage>
        <taxon>Eukaryota</taxon>
        <taxon>Sar</taxon>
        <taxon>Stramenopiles</taxon>
        <taxon>Ochrophyta</taxon>
        <taxon>Bacillariophyta</taxon>
        <taxon>Coscinodiscophyceae</taxon>
        <taxon>Thalassiosirophycidae</taxon>
        <taxon>Stephanodiscales</taxon>
        <taxon>Stephanodiscaceae</taxon>
        <taxon>Discostella</taxon>
    </lineage>
</organism>
<comment type="caution">
    <text evidence="3">The sequence shown here is derived from an EMBL/GenBank/DDBJ whole genome shotgun (WGS) entry which is preliminary data.</text>
</comment>
<feature type="compositionally biased region" description="Basic residues" evidence="2">
    <location>
        <begin position="180"/>
        <end position="196"/>
    </location>
</feature>
<feature type="compositionally biased region" description="Basic and acidic residues" evidence="2">
    <location>
        <begin position="888"/>
        <end position="900"/>
    </location>
</feature>